<feature type="compositionally biased region" description="Polar residues" evidence="1">
    <location>
        <begin position="378"/>
        <end position="387"/>
    </location>
</feature>
<comment type="caution">
    <text evidence="2">The sequence shown here is derived from an EMBL/GenBank/DDBJ whole genome shotgun (WGS) entry which is preliminary data.</text>
</comment>
<feature type="compositionally biased region" description="Low complexity" evidence="1">
    <location>
        <begin position="233"/>
        <end position="252"/>
    </location>
</feature>
<dbReference type="AlphaFoldDB" id="A0A9P8A1R6"/>
<feature type="region of interest" description="Disordered" evidence="1">
    <location>
        <begin position="214"/>
        <end position="603"/>
    </location>
</feature>
<feature type="compositionally biased region" description="Basic and acidic residues" evidence="1">
    <location>
        <begin position="569"/>
        <end position="595"/>
    </location>
</feature>
<feature type="compositionally biased region" description="Basic and acidic residues" evidence="1">
    <location>
        <begin position="214"/>
        <end position="227"/>
    </location>
</feature>
<accession>A0A9P8A1R6</accession>
<organism evidence="2 3">
    <name type="scientific">Mortierella alpina</name>
    <name type="common">Oleaginous fungus</name>
    <name type="synonym">Mortierella renispora</name>
    <dbReference type="NCBI Taxonomy" id="64518"/>
    <lineage>
        <taxon>Eukaryota</taxon>
        <taxon>Fungi</taxon>
        <taxon>Fungi incertae sedis</taxon>
        <taxon>Mucoromycota</taxon>
        <taxon>Mortierellomycotina</taxon>
        <taxon>Mortierellomycetes</taxon>
        <taxon>Mortierellales</taxon>
        <taxon>Mortierellaceae</taxon>
        <taxon>Mortierella</taxon>
    </lineage>
</organism>
<dbReference type="EMBL" id="JAIFTL010000263">
    <property type="protein sequence ID" value="KAG9320727.1"/>
    <property type="molecule type" value="Genomic_DNA"/>
</dbReference>
<feature type="region of interest" description="Disordered" evidence="1">
    <location>
        <begin position="62"/>
        <end position="93"/>
    </location>
</feature>
<sequence>FFASLLSSTFFVTFFPPLEPTGPLRRPCSRSLSHLSQHLRASLALLLLLLLIHSPSTLLITRPPPSLRQGTMVDHQSSSSQRQQHHPSQSQHHLPHFQVQHRHYSHQDIHGPLSAGVVEGGHRAFPSFHSSPFHHPLHSSSSSSHPSFSSAAIPPPSASSGAKSSLSVSDILERYQDANKEFVMSVLNAKAKEDERRAEEERYKTEQVKLQSKKLELELATERRRESPPAARPYPAHHSEPSSTGHYPPSGYYGSGSGSGSTYQPFSSSDGARSHPSGSSSKHVHHDHVVHAPQEPQDHAQSSSHQGSKHAHTDQHAMQPSPQSRPPFLKINTAVRQYHPQPHSSQRLPPSPHSTLPPLPSTNPLPKTSTRPYGLPSLATSAQSSPATAIDYQSHIPPPLTPKEEHVSPTSALSPTTPLNSKRKSVNHDAVMDAVRAKVMRNAAGHSQQKRAAAAEVERETAPQSGRRKTHHGVASPDTPRRALESNPITSPGTESRQEERRDGRTDTSGLSSLREEEASPRSPSSGNTENGHGSNRSRSSSPLLPKKPRREMSKSSQHSQSAAAVAAVKHEADEDSREAAQETEQRRPDRHADSGGKWTFEI</sequence>
<feature type="compositionally biased region" description="Low complexity" evidence="1">
    <location>
        <begin position="75"/>
        <end position="92"/>
    </location>
</feature>
<protein>
    <submittedName>
        <fullName evidence="2">Uncharacterized protein</fullName>
    </submittedName>
</protein>
<dbReference type="Proteomes" id="UP000717515">
    <property type="component" value="Unassembled WGS sequence"/>
</dbReference>
<feature type="compositionally biased region" description="Polar residues" evidence="1">
    <location>
        <begin position="264"/>
        <end position="281"/>
    </location>
</feature>
<feature type="non-terminal residue" evidence="2">
    <location>
        <position position="1"/>
    </location>
</feature>
<feature type="compositionally biased region" description="Basic and acidic residues" evidence="1">
    <location>
        <begin position="496"/>
        <end position="506"/>
    </location>
</feature>
<feature type="region of interest" description="Disordered" evidence="1">
    <location>
        <begin position="129"/>
        <end position="164"/>
    </location>
</feature>
<evidence type="ECO:0000313" key="2">
    <source>
        <dbReference type="EMBL" id="KAG9320727.1"/>
    </source>
</evidence>
<name>A0A9P8A1R6_MORAP</name>
<reference evidence="2" key="1">
    <citation type="submission" date="2021-07" db="EMBL/GenBank/DDBJ databases">
        <title>Draft genome of Mortierella alpina, strain LL118, isolated from an aspen leaf litter sample.</title>
        <authorList>
            <person name="Yang S."/>
            <person name="Vinatzer B.A."/>
        </authorList>
    </citation>
    <scope>NUCLEOTIDE SEQUENCE</scope>
    <source>
        <strain evidence="2">LL118</strain>
    </source>
</reference>
<evidence type="ECO:0000256" key="1">
    <source>
        <dbReference type="SAM" id="MobiDB-lite"/>
    </source>
</evidence>
<feature type="compositionally biased region" description="Low complexity" evidence="1">
    <location>
        <begin position="555"/>
        <end position="568"/>
    </location>
</feature>
<feature type="compositionally biased region" description="Polar residues" evidence="1">
    <location>
        <begin position="408"/>
        <end position="420"/>
    </location>
</feature>
<proteinExistence type="predicted"/>
<feature type="compositionally biased region" description="Pro residues" evidence="1">
    <location>
        <begin position="349"/>
        <end position="363"/>
    </location>
</feature>
<evidence type="ECO:0000313" key="3">
    <source>
        <dbReference type="Proteomes" id="UP000717515"/>
    </source>
</evidence>
<gene>
    <name evidence="2" type="ORF">KVV02_001775</name>
</gene>